<name>A0ACD5C7B3_9SPHI</name>
<evidence type="ECO:0000313" key="2">
    <source>
        <dbReference type="Proteomes" id="UP001485301"/>
    </source>
</evidence>
<accession>A0ACD5C7B3</accession>
<gene>
    <name evidence="1" type="ORF">AACH28_09450</name>
</gene>
<proteinExistence type="predicted"/>
<reference evidence="1" key="1">
    <citation type="submission" date="2024-04" db="EMBL/GenBank/DDBJ databases">
        <title>Complete genome sequence of Sphingobacterium thalpophiium BAA-1094.</title>
        <authorList>
            <person name="Adaikpoh B.I."/>
        </authorList>
    </citation>
    <scope>NUCLEOTIDE SEQUENCE</scope>
    <source>
        <strain evidence="1">BAA-1094</strain>
    </source>
</reference>
<sequence length="390" mass="45789">MMRKLRITYGHSFYSSSIEQCFYCERHLSDHNNWTNLQRCNDLFRPSTKLCGNKIRVVVCHTCQRAKSRLEPEEFIEILQASFDKIQEFKYIALSHIQTIISNILYILDHLEPDLNGRNLTVLKRTDSEKPQLKYQAVSSPLSIQQNASQINTSLTCYYCNTPLDISRQDPSLQITRDHVRPISKHPESRKIVFSCHSCNNSKANDEPEIFLAKLKIAHYHKQSYKKIPYHLLSTIIVNLQDLIHKSLKPFAPYPVLDILQCYEISLLRQHLHRKQRQLWLEKIDDYALLELLLLCLGAQNNRSQDGLAHDAAFFNIPLWRERLELALEIGWISAFYRIDTIDFHALMEEQEFDQFYILSDRGRVALQLDTIHQTIRFSSSEQGKLYKKH</sequence>
<dbReference type="EMBL" id="CP151087">
    <property type="protein sequence ID" value="WZN57749.1"/>
    <property type="molecule type" value="Genomic_DNA"/>
</dbReference>
<evidence type="ECO:0000313" key="1">
    <source>
        <dbReference type="EMBL" id="WZN57749.1"/>
    </source>
</evidence>
<protein>
    <submittedName>
        <fullName evidence="1">Uncharacterized protein</fullName>
    </submittedName>
</protein>
<dbReference type="Proteomes" id="UP001485301">
    <property type="component" value="Chromosome"/>
</dbReference>
<keyword evidence="2" id="KW-1185">Reference proteome</keyword>
<organism evidence="1 2">
    <name type="scientific">Sphingobacterium thalpophilum</name>
    <dbReference type="NCBI Taxonomy" id="259"/>
    <lineage>
        <taxon>Bacteria</taxon>
        <taxon>Pseudomonadati</taxon>
        <taxon>Bacteroidota</taxon>
        <taxon>Sphingobacteriia</taxon>
        <taxon>Sphingobacteriales</taxon>
        <taxon>Sphingobacteriaceae</taxon>
        <taxon>Sphingobacterium</taxon>
    </lineage>
</organism>